<dbReference type="PANTHER" id="PTHR30616">
    <property type="entry name" value="UNCHARACTERIZED PROTEIN YFIH"/>
    <property type="match status" value="1"/>
</dbReference>
<evidence type="ECO:0000256" key="11">
    <source>
        <dbReference type="RuleBase" id="RU361274"/>
    </source>
</evidence>
<dbReference type="PANTHER" id="PTHR30616:SF2">
    <property type="entry name" value="PURINE NUCLEOSIDE PHOSPHORYLASE LACC1"/>
    <property type="match status" value="1"/>
</dbReference>
<evidence type="ECO:0000256" key="6">
    <source>
        <dbReference type="ARBA" id="ARBA00022801"/>
    </source>
</evidence>
<dbReference type="STRING" id="1120918.SAMN05216249_102105"/>
<protein>
    <recommendedName>
        <fullName evidence="11">Purine nucleoside phosphorylase</fullName>
    </recommendedName>
</protein>
<dbReference type="Pfam" id="PF02578">
    <property type="entry name" value="Cu-oxidase_4"/>
    <property type="match status" value="1"/>
</dbReference>
<dbReference type="InterPro" id="IPR003730">
    <property type="entry name" value="Cu_polyphenol_OxRdtase"/>
</dbReference>
<name>A0A1I0VPI8_9FIRM</name>
<dbReference type="EMBL" id="FOJY01000002">
    <property type="protein sequence ID" value="SFA77893.1"/>
    <property type="molecule type" value="Genomic_DNA"/>
</dbReference>
<dbReference type="Gene3D" id="3.60.140.10">
    <property type="entry name" value="CNF1/YfiH-like putative cysteine hydrolases"/>
    <property type="match status" value="1"/>
</dbReference>
<reference evidence="12 13" key="1">
    <citation type="submission" date="2016-10" db="EMBL/GenBank/DDBJ databases">
        <authorList>
            <person name="de Groot N.N."/>
        </authorList>
    </citation>
    <scope>NUCLEOTIDE SEQUENCE [LARGE SCALE GENOMIC DNA]</scope>
    <source>
        <strain evidence="12 13">DSM 5522</strain>
    </source>
</reference>
<dbReference type="InterPro" id="IPR038371">
    <property type="entry name" value="Cu_polyphenol_OxRdtase_sf"/>
</dbReference>
<dbReference type="OrthoDB" id="4279at2"/>
<comment type="function">
    <text evidence="2">Purine nucleoside enzyme that catalyzes the phosphorolysis of adenosine and inosine nucleosides, yielding D-ribose 1-phosphate and the respective free bases, adenine and hypoxanthine. Also catalyzes the phosphorolysis of S-methyl-5'-thioadenosine into adenine and S-methyl-5-thio-alpha-D-ribose 1-phosphate. Also has adenosine deaminase activity.</text>
</comment>
<accession>A0A1I0VPI8</accession>
<keyword evidence="4" id="KW-0808">Transferase</keyword>
<gene>
    <name evidence="12" type="ORF">SAMN05216249_102105</name>
</gene>
<dbReference type="RefSeq" id="WP_092870121.1">
    <property type="nucleotide sequence ID" value="NZ_FOJY01000002.1"/>
</dbReference>
<keyword evidence="13" id="KW-1185">Reference proteome</keyword>
<comment type="catalytic activity">
    <reaction evidence="10">
        <text>S-methyl-5'-thioadenosine + phosphate = 5-(methylsulfanyl)-alpha-D-ribose 1-phosphate + adenine</text>
        <dbReference type="Rhea" id="RHEA:11852"/>
        <dbReference type="ChEBI" id="CHEBI:16708"/>
        <dbReference type="ChEBI" id="CHEBI:17509"/>
        <dbReference type="ChEBI" id="CHEBI:43474"/>
        <dbReference type="ChEBI" id="CHEBI:58533"/>
        <dbReference type="EC" id="2.4.2.28"/>
    </reaction>
    <physiologicalReaction direction="left-to-right" evidence="10">
        <dbReference type="Rhea" id="RHEA:11853"/>
    </physiologicalReaction>
</comment>
<evidence type="ECO:0000256" key="1">
    <source>
        <dbReference type="ARBA" id="ARBA00000553"/>
    </source>
</evidence>
<dbReference type="SUPFAM" id="SSF64438">
    <property type="entry name" value="CNF1/YfiH-like putative cysteine hydrolases"/>
    <property type="match status" value="1"/>
</dbReference>
<dbReference type="AlphaFoldDB" id="A0A1I0VPI8"/>
<evidence type="ECO:0000313" key="12">
    <source>
        <dbReference type="EMBL" id="SFA77893.1"/>
    </source>
</evidence>
<evidence type="ECO:0000256" key="9">
    <source>
        <dbReference type="ARBA" id="ARBA00048968"/>
    </source>
</evidence>
<proteinExistence type="inferred from homology"/>
<comment type="catalytic activity">
    <reaction evidence="9">
        <text>adenosine + phosphate = alpha-D-ribose 1-phosphate + adenine</text>
        <dbReference type="Rhea" id="RHEA:27642"/>
        <dbReference type="ChEBI" id="CHEBI:16335"/>
        <dbReference type="ChEBI" id="CHEBI:16708"/>
        <dbReference type="ChEBI" id="CHEBI:43474"/>
        <dbReference type="ChEBI" id="CHEBI:57720"/>
        <dbReference type="EC" id="2.4.2.1"/>
    </reaction>
    <physiologicalReaction direction="left-to-right" evidence="9">
        <dbReference type="Rhea" id="RHEA:27643"/>
    </physiologicalReaction>
</comment>
<evidence type="ECO:0000256" key="7">
    <source>
        <dbReference type="ARBA" id="ARBA00022833"/>
    </source>
</evidence>
<evidence type="ECO:0000256" key="8">
    <source>
        <dbReference type="ARBA" id="ARBA00047989"/>
    </source>
</evidence>
<dbReference type="GO" id="GO:0016787">
    <property type="term" value="F:hydrolase activity"/>
    <property type="evidence" value="ECO:0007669"/>
    <property type="project" value="UniProtKB-KW"/>
</dbReference>
<keyword evidence="7" id="KW-0862">Zinc</keyword>
<dbReference type="CDD" id="cd16833">
    <property type="entry name" value="YfiH"/>
    <property type="match status" value="1"/>
</dbReference>
<evidence type="ECO:0000256" key="3">
    <source>
        <dbReference type="ARBA" id="ARBA00007353"/>
    </source>
</evidence>
<organism evidence="12 13">
    <name type="scientific">Acetitomaculum ruminis DSM 5522</name>
    <dbReference type="NCBI Taxonomy" id="1120918"/>
    <lineage>
        <taxon>Bacteria</taxon>
        <taxon>Bacillati</taxon>
        <taxon>Bacillota</taxon>
        <taxon>Clostridia</taxon>
        <taxon>Lachnospirales</taxon>
        <taxon>Lachnospiraceae</taxon>
        <taxon>Acetitomaculum</taxon>
    </lineage>
</organism>
<evidence type="ECO:0000256" key="2">
    <source>
        <dbReference type="ARBA" id="ARBA00003215"/>
    </source>
</evidence>
<evidence type="ECO:0000313" key="13">
    <source>
        <dbReference type="Proteomes" id="UP000198838"/>
    </source>
</evidence>
<evidence type="ECO:0000256" key="5">
    <source>
        <dbReference type="ARBA" id="ARBA00022723"/>
    </source>
</evidence>
<comment type="catalytic activity">
    <reaction evidence="8">
        <text>adenosine + H2O + H(+) = inosine + NH4(+)</text>
        <dbReference type="Rhea" id="RHEA:24408"/>
        <dbReference type="ChEBI" id="CHEBI:15377"/>
        <dbReference type="ChEBI" id="CHEBI:15378"/>
        <dbReference type="ChEBI" id="CHEBI:16335"/>
        <dbReference type="ChEBI" id="CHEBI:17596"/>
        <dbReference type="ChEBI" id="CHEBI:28938"/>
        <dbReference type="EC" id="3.5.4.4"/>
    </reaction>
    <physiologicalReaction direction="left-to-right" evidence="8">
        <dbReference type="Rhea" id="RHEA:24409"/>
    </physiologicalReaction>
</comment>
<sequence length="283" mass="31863">MKLIRNDIYNKKGMILDESGKVPLLKFNNLENTGRVKHGFTTRLGGVSENEFSTLNLSFTRGDKKESVYENFKRVADTFGMHEGDIVCSKQTHTDNIRIVTVGDKGKGVTKELDYDDVDGLICNQKGILLAGFFADCVPVFLFDPEKNCIGIIHSGWRGTVKKIGKKAVEIMEKEFYCNKDNIIAGIGPSICKECYEVSHDLYDEFSKVYSEKILNKLFEKKENGKYLLDLWLANKYNLLESGLLEENIEITDICTCQNKDILFSHRATGGKRGNLGAFISLA</sequence>
<comment type="similarity">
    <text evidence="3 11">Belongs to the purine nucleoside phosphorylase YfiH/LACC1 family.</text>
</comment>
<evidence type="ECO:0000256" key="4">
    <source>
        <dbReference type="ARBA" id="ARBA00022679"/>
    </source>
</evidence>
<dbReference type="Proteomes" id="UP000198838">
    <property type="component" value="Unassembled WGS sequence"/>
</dbReference>
<dbReference type="InterPro" id="IPR011324">
    <property type="entry name" value="Cytotoxic_necrot_fac-like_cat"/>
</dbReference>
<keyword evidence="5" id="KW-0479">Metal-binding</keyword>
<comment type="catalytic activity">
    <reaction evidence="1">
        <text>inosine + phosphate = alpha-D-ribose 1-phosphate + hypoxanthine</text>
        <dbReference type="Rhea" id="RHEA:27646"/>
        <dbReference type="ChEBI" id="CHEBI:17368"/>
        <dbReference type="ChEBI" id="CHEBI:17596"/>
        <dbReference type="ChEBI" id="CHEBI:43474"/>
        <dbReference type="ChEBI" id="CHEBI:57720"/>
        <dbReference type="EC" id="2.4.2.1"/>
    </reaction>
    <physiologicalReaction direction="left-to-right" evidence="1">
        <dbReference type="Rhea" id="RHEA:27647"/>
    </physiologicalReaction>
</comment>
<dbReference type="NCBIfam" id="TIGR00726">
    <property type="entry name" value="peptidoglycan editing factor PgeF"/>
    <property type="match status" value="1"/>
</dbReference>
<dbReference type="GO" id="GO:0017061">
    <property type="term" value="F:S-methyl-5-thioadenosine phosphorylase activity"/>
    <property type="evidence" value="ECO:0007669"/>
    <property type="project" value="UniProtKB-EC"/>
</dbReference>
<dbReference type="GO" id="GO:0005507">
    <property type="term" value="F:copper ion binding"/>
    <property type="evidence" value="ECO:0007669"/>
    <property type="project" value="TreeGrafter"/>
</dbReference>
<evidence type="ECO:0000256" key="10">
    <source>
        <dbReference type="ARBA" id="ARBA00049893"/>
    </source>
</evidence>
<keyword evidence="6" id="KW-0378">Hydrolase</keyword>